<organism evidence="1 2">
    <name type="scientific">Ligilactobacillus ubinensis</name>
    <dbReference type="NCBI Taxonomy" id="2876789"/>
    <lineage>
        <taxon>Bacteria</taxon>
        <taxon>Bacillati</taxon>
        <taxon>Bacillota</taxon>
        <taxon>Bacilli</taxon>
        <taxon>Lactobacillales</taxon>
        <taxon>Lactobacillaceae</taxon>
        <taxon>Ligilactobacillus</taxon>
    </lineage>
</organism>
<protein>
    <submittedName>
        <fullName evidence="1">Uncharacterized protein</fullName>
    </submittedName>
</protein>
<evidence type="ECO:0000313" key="1">
    <source>
        <dbReference type="EMBL" id="MCP0887134.1"/>
    </source>
</evidence>
<dbReference type="RefSeq" id="WP_253360747.1">
    <property type="nucleotide sequence ID" value="NZ_JAIULA010000012.1"/>
</dbReference>
<dbReference type="EMBL" id="JAIULA010000012">
    <property type="protein sequence ID" value="MCP0887134.1"/>
    <property type="molecule type" value="Genomic_DNA"/>
</dbReference>
<evidence type="ECO:0000313" key="2">
    <source>
        <dbReference type="Proteomes" id="UP001139006"/>
    </source>
</evidence>
<name>A0A9X2FK25_9LACO</name>
<dbReference type="Proteomes" id="UP001139006">
    <property type="component" value="Unassembled WGS sequence"/>
</dbReference>
<accession>A0A9X2FK25</accession>
<sequence>MGNNQKLDGVLFTALHNMKQVNEFKKVFAKSINLSSVDANRWKLTLRKSENDIRILKLEFDEKIIRV</sequence>
<reference evidence="1 2" key="1">
    <citation type="journal article" date="2023" name="Int. J. Syst. Evol. Microbiol.">
        <title>Ligilactobacillus ubinensis sp. nov., a novel species isolated from the wild ferment of a durian fruit (Durio zibethinus).</title>
        <authorList>
            <person name="Heng Y.C."/>
            <person name="Menon N."/>
            <person name="Chen B."/>
            <person name="Loo B.Z.L."/>
            <person name="Wong G.W.J."/>
            <person name="Lim A.C.H."/>
            <person name="Silvaraju S."/>
            <person name="Kittelmann S."/>
        </authorList>
    </citation>
    <scope>NUCLEOTIDE SEQUENCE [LARGE SCALE GENOMIC DNA]</scope>
    <source>
        <strain evidence="1 2">WILCCON 0076</strain>
    </source>
</reference>
<dbReference type="AlphaFoldDB" id="A0A9X2FK25"/>
<keyword evidence="2" id="KW-1185">Reference proteome</keyword>
<comment type="caution">
    <text evidence="1">The sequence shown here is derived from an EMBL/GenBank/DDBJ whole genome shotgun (WGS) entry which is preliminary data.</text>
</comment>
<proteinExistence type="predicted"/>
<gene>
    <name evidence="1" type="ORF">LB941_07270</name>
</gene>